<evidence type="ECO:0000256" key="3">
    <source>
        <dbReference type="ARBA" id="ARBA00023163"/>
    </source>
</evidence>
<dbReference type="PRINTS" id="PR00455">
    <property type="entry name" value="HTHTETR"/>
</dbReference>
<dbReference type="Pfam" id="PF17754">
    <property type="entry name" value="TetR_C_14"/>
    <property type="match status" value="1"/>
</dbReference>
<keyword evidence="3" id="KW-0804">Transcription</keyword>
<dbReference type="PROSITE" id="PS50977">
    <property type="entry name" value="HTH_TETR_2"/>
    <property type="match status" value="1"/>
</dbReference>
<evidence type="ECO:0000256" key="4">
    <source>
        <dbReference type="PROSITE-ProRule" id="PRU00335"/>
    </source>
</evidence>
<keyword evidence="2 4" id="KW-0238">DNA-binding</keyword>
<dbReference type="InterPro" id="IPR050109">
    <property type="entry name" value="HTH-type_TetR-like_transc_reg"/>
</dbReference>
<dbReference type="Proteomes" id="UP001555826">
    <property type="component" value="Unassembled WGS sequence"/>
</dbReference>
<dbReference type="Gene3D" id="1.10.357.10">
    <property type="entry name" value="Tetracycline Repressor, domain 2"/>
    <property type="match status" value="1"/>
</dbReference>
<dbReference type="Pfam" id="PF00440">
    <property type="entry name" value="TetR_N"/>
    <property type="match status" value="1"/>
</dbReference>
<dbReference type="InterPro" id="IPR001647">
    <property type="entry name" value="HTH_TetR"/>
</dbReference>
<dbReference type="InterPro" id="IPR041347">
    <property type="entry name" value="MftR_C"/>
</dbReference>
<sequence length="189" mass="20891">MARWAPGARGRLQAAALDLFVEQGYDETTVSQIAARAGVTDRTFFRHFSDKRESLFAGGDQLVDLFTGAVRRSAAHDPVDLAADALAASTEFFPQERREWSRTRTAVVLANPALAEREQLKMVTIAQALAQALRERGVPDPAATLLGRSTITVFQVAFERWILDDEDRPMADLLQDTLSALRQTLAPQH</sequence>
<evidence type="ECO:0000256" key="2">
    <source>
        <dbReference type="ARBA" id="ARBA00023125"/>
    </source>
</evidence>
<feature type="DNA-binding region" description="H-T-H motif" evidence="4">
    <location>
        <begin position="29"/>
        <end position="48"/>
    </location>
</feature>
<proteinExistence type="predicted"/>
<organism evidence="6 7">
    <name type="scientific">Kineococcus endophyticus</name>
    <dbReference type="NCBI Taxonomy" id="1181883"/>
    <lineage>
        <taxon>Bacteria</taxon>
        <taxon>Bacillati</taxon>
        <taxon>Actinomycetota</taxon>
        <taxon>Actinomycetes</taxon>
        <taxon>Kineosporiales</taxon>
        <taxon>Kineosporiaceae</taxon>
        <taxon>Kineococcus</taxon>
    </lineage>
</organism>
<evidence type="ECO:0000259" key="5">
    <source>
        <dbReference type="PROSITE" id="PS50977"/>
    </source>
</evidence>
<gene>
    <name evidence="6" type="ORF">AB1207_02920</name>
</gene>
<name>A0ABV3P267_9ACTN</name>
<dbReference type="RefSeq" id="WP_367636290.1">
    <property type="nucleotide sequence ID" value="NZ_JBFNQN010000002.1"/>
</dbReference>
<reference evidence="6 7" key="1">
    <citation type="submission" date="2024-07" db="EMBL/GenBank/DDBJ databases">
        <authorList>
            <person name="Thanompreechachai J."/>
            <person name="Duangmal K."/>
        </authorList>
    </citation>
    <scope>NUCLEOTIDE SEQUENCE [LARGE SCALE GENOMIC DNA]</scope>
    <source>
        <strain evidence="6 7">KCTC 19886</strain>
    </source>
</reference>
<evidence type="ECO:0000256" key="1">
    <source>
        <dbReference type="ARBA" id="ARBA00023015"/>
    </source>
</evidence>
<dbReference type="InterPro" id="IPR009057">
    <property type="entry name" value="Homeodomain-like_sf"/>
</dbReference>
<protein>
    <submittedName>
        <fullName evidence="6">TetR family transcriptional regulator</fullName>
    </submittedName>
</protein>
<dbReference type="PANTHER" id="PTHR30055">
    <property type="entry name" value="HTH-TYPE TRANSCRIPTIONAL REGULATOR RUTR"/>
    <property type="match status" value="1"/>
</dbReference>
<comment type="caution">
    <text evidence="6">The sequence shown here is derived from an EMBL/GenBank/DDBJ whole genome shotgun (WGS) entry which is preliminary data.</text>
</comment>
<evidence type="ECO:0000313" key="6">
    <source>
        <dbReference type="EMBL" id="MEW9263688.1"/>
    </source>
</evidence>
<dbReference type="PANTHER" id="PTHR30055:SF238">
    <property type="entry name" value="MYCOFACTOCIN BIOSYNTHESIS TRANSCRIPTIONAL REGULATOR MFTR-RELATED"/>
    <property type="match status" value="1"/>
</dbReference>
<keyword evidence="7" id="KW-1185">Reference proteome</keyword>
<dbReference type="SUPFAM" id="SSF46689">
    <property type="entry name" value="Homeodomain-like"/>
    <property type="match status" value="1"/>
</dbReference>
<evidence type="ECO:0000313" key="7">
    <source>
        <dbReference type="Proteomes" id="UP001555826"/>
    </source>
</evidence>
<feature type="domain" description="HTH tetR-type" evidence="5">
    <location>
        <begin position="6"/>
        <end position="66"/>
    </location>
</feature>
<accession>A0ABV3P267</accession>
<keyword evidence="1" id="KW-0805">Transcription regulation</keyword>
<dbReference type="EMBL" id="JBFNQN010000002">
    <property type="protein sequence ID" value="MEW9263688.1"/>
    <property type="molecule type" value="Genomic_DNA"/>
</dbReference>